<protein>
    <submittedName>
        <fullName evidence="1">DsbA family protein</fullName>
    </submittedName>
</protein>
<dbReference type="Gene3D" id="3.40.30.10">
    <property type="entry name" value="Glutaredoxin"/>
    <property type="match status" value="1"/>
</dbReference>
<sequence>MISEAEPNIQLLKEELKGSSIEITFYTDPLCCWSWGLKPQLQQLLNTFGEDMSLTYCMCGMIKNWESSTDLLHSINKPAQMGPMWMQAATKMNMPLNYMIWENDPPSSSYPACLAVTATRLQSETIAEKVLLKLWESVMEKGLNISKPEVIYTLVEEISATNPQLFDVDHFKRDLHGLESRKMLKEDLKKAALDGVDRYPSLVIRNNKSKRSVKAVGYRTYKELLDLLSGLSSRLEY</sequence>
<dbReference type="AlphaFoldDB" id="A0A934WW89"/>
<dbReference type="Pfam" id="PF13743">
    <property type="entry name" value="Thioredoxin_5"/>
    <property type="match status" value="1"/>
</dbReference>
<dbReference type="Proteomes" id="UP000611723">
    <property type="component" value="Unassembled WGS sequence"/>
</dbReference>
<accession>A0A934WW89</accession>
<comment type="caution">
    <text evidence="1">The sequence shown here is derived from an EMBL/GenBank/DDBJ whole genome shotgun (WGS) entry which is preliminary data.</text>
</comment>
<dbReference type="SUPFAM" id="SSF52833">
    <property type="entry name" value="Thioredoxin-like"/>
    <property type="match status" value="1"/>
</dbReference>
<evidence type="ECO:0000313" key="1">
    <source>
        <dbReference type="EMBL" id="MBK6264081.1"/>
    </source>
</evidence>
<dbReference type="EMBL" id="JAEQBW010000001">
    <property type="protein sequence ID" value="MBK6264081.1"/>
    <property type="molecule type" value="Genomic_DNA"/>
</dbReference>
<dbReference type="RefSeq" id="WP_201429757.1">
    <property type="nucleotide sequence ID" value="NZ_JAEQBW010000001.1"/>
</dbReference>
<name>A0A934WW89_9BACT</name>
<gene>
    <name evidence="1" type="ORF">JKA74_03450</name>
</gene>
<dbReference type="InterPro" id="IPR036249">
    <property type="entry name" value="Thioredoxin-like_sf"/>
</dbReference>
<proteinExistence type="predicted"/>
<organism evidence="1 2">
    <name type="scientific">Marivirga aurantiaca</name>
    <dbReference type="NCBI Taxonomy" id="2802615"/>
    <lineage>
        <taxon>Bacteria</taxon>
        <taxon>Pseudomonadati</taxon>
        <taxon>Bacteroidota</taxon>
        <taxon>Cytophagia</taxon>
        <taxon>Cytophagales</taxon>
        <taxon>Marivirgaceae</taxon>
        <taxon>Marivirga</taxon>
    </lineage>
</organism>
<reference evidence="1" key="1">
    <citation type="submission" date="2021-01" db="EMBL/GenBank/DDBJ databases">
        <title>Marivirga aurantiaca sp. nov., isolated from intertidal surface sediments.</title>
        <authorList>
            <person name="Zhang M."/>
        </authorList>
    </citation>
    <scope>NUCLEOTIDE SEQUENCE</scope>
    <source>
        <strain evidence="1">S37H4</strain>
    </source>
</reference>
<evidence type="ECO:0000313" key="2">
    <source>
        <dbReference type="Proteomes" id="UP000611723"/>
    </source>
</evidence>
<keyword evidence="2" id="KW-1185">Reference proteome</keyword>